<accession>A0ABV8NRB3</accession>
<evidence type="ECO:0000256" key="1">
    <source>
        <dbReference type="SAM" id="SignalP"/>
    </source>
</evidence>
<sequence>MKIFLFILLFFSIAAKAQSEIKPFGDIRGTPLTLVKYTDVVGSPYLYDFWVKGKVTLKNGKKYSNDSLKYDVTDDKLIFKNDDGSLMHFADPVKEFELLNKDLSISRFVNGLPPSNGFSAETYYQVIAEGKIPLFKKTSKFITESKQYNSASATKLFNTTYSYYYLQNGNLIKISPNKKSIIALFGLKDEQLTEYIKKEKVDFKKDEDLNKLFTYFNN</sequence>
<comment type="caution">
    <text evidence="2">The sequence shown here is derived from an EMBL/GenBank/DDBJ whole genome shotgun (WGS) entry which is preliminary data.</text>
</comment>
<dbReference type="RefSeq" id="WP_378962369.1">
    <property type="nucleotide sequence ID" value="NZ_JBHRXC010000016.1"/>
</dbReference>
<keyword evidence="1" id="KW-0732">Signal</keyword>
<proteinExistence type="predicted"/>
<keyword evidence="3" id="KW-1185">Reference proteome</keyword>
<protein>
    <recommendedName>
        <fullName evidence="4">DKNYY family protein</fullName>
    </recommendedName>
</protein>
<evidence type="ECO:0000313" key="2">
    <source>
        <dbReference type="EMBL" id="MFC4198363.1"/>
    </source>
</evidence>
<name>A0ABV8NRB3_9SPHI</name>
<organism evidence="2 3">
    <name type="scientific">Pedobacter jamesrossensis</name>
    <dbReference type="NCBI Taxonomy" id="1908238"/>
    <lineage>
        <taxon>Bacteria</taxon>
        <taxon>Pseudomonadati</taxon>
        <taxon>Bacteroidota</taxon>
        <taxon>Sphingobacteriia</taxon>
        <taxon>Sphingobacteriales</taxon>
        <taxon>Sphingobacteriaceae</taxon>
        <taxon>Pedobacter</taxon>
    </lineage>
</organism>
<feature type="signal peptide" evidence="1">
    <location>
        <begin position="1"/>
        <end position="17"/>
    </location>
</feature>
<evidence type="ECO:0000313" key="3">
    <source>
        <dbReference type="Proteomes" id="UP001595792"/>
    </source>
</evidence>
<evidence type="ECO:0008006" key="4">
    <source>
        <dbReference type="Google" id="ProtNLM"/>
    </source>
</evidence>
<dbReference type="EMBL" id="JBHSBY010000138">
    <property type="protein sequence ID" value="MFC4198363.1"/>
    <property type="molecule type" value="Genomic_DNA"/>
</dbReference>
<gene>
    <name evidence="2" type="ORF">ACFOUY_16780</name>
</gene>
<dbReference type="Proteomes" id="UP001595792">
    <property type="component" value="Unassembled WGS sequence"/>
</dbReference>
<feature type="chain" id="PRO_5046123999" description="DKNYY family protein" evidence="1">
    <location>
        <begin position="18"/>
        <end position="218"/>
    </location>
</feature>
<reference evidence="3" key="1">
    <citation type="journal article" date="2019" name="Int. J. Syst. Evol. Microbiol.">
        <title>The Global Catalogue of Microorganisms (GCM) 10K type strain sequencing project: providing services to taxonomists for standard genome sequencing and annotation.</title>
        <authorList>
            <consortium name="The Broad Institute Genomics Platform"/>
            <consortium name="The Broad Institute Genome Sequencing Center for Infectious Disease"/>
            <person name="Wu L."/>
            <person name="Ma J."/>
        </authorList>
    </citation>
    <scope>NUCLEOTIDE SEQUENCE [LARGE SCALE GENOMIC DNA]</scope>
    <source>
        <strain evidence="3">CCM 8689</strain>
    </source>
</reference>